<sequence length="23" mass="2858">LWLLRRCSQPLKVFLISVWKRNT</sequence>
<reference evidence="1 2" key="1">
    <citation type="submission" date="2005-09" db="EMBL/GenBank/DDBJ databases">
        <authorList>
            <person name="Mural R.J."/>
            <person name="Li P.W."/>
            <person name="Adams M.D."/>
            <person name="Amanatides P.G."/>
            <person name="Baden-Tillson H."/>
            <person name="Barnstead M."/>
            <person name="Chin S.H."/>
            <person name="Dew I."/>
            <person name="Evans C.A."/>
            <person name="Ferriera S."/>
            <person name="Flanigan M."/>
            <person name="Fosler C."/>
            <person name="Glodek A."/>
            <person name="Gu Z."/>
            <person name="Holt R.A."/>
            <person name="Jennings D."/>
            <person name="Kraft C.L."/>
            <person name="Lu F."/>
            <person name="Nguyen T."/>
            <person name="Nusskern D.R."/>
            <person name="Pfannkoch C.M."/>
            <person name="Sitter C."/>
            <person name="Sutton G.G."/>
            <person name="Venter J.C."/>
            <person name="Wang Z."/>
            <person name="Woodage T."/>
            <person name="Zheng X.H."/>
            <person name="Zhong F."/>
        </authorList>
    </citation>
    <scope>NUCLEOTIDE SEQUENCE [LARGE SCALE GENOMIC DNA]</scope>
    <source>
        <strain>BN</strain>
        <strain evidence="2">Sprague-Dawley</strain>
    </source>
</reference>
<accession>A6IPL4</accession>
<dbReference type="EMBL" id="CH473966">
    <property type="protein sequence ID" value="EDL96149.1"/>
    <property type="molecule type" value="Genomic_DNA"/>
</dbReference>
<proteinExistence type="predicted"/>
<dbReference type="Proteomes" id="UP000234681">
    <property type="component" value="Chromosome X"/>
</dbReference>
<protein>
    <submittedName>
        <fullName evidence="1">RCG36342</fullName>
    </submittedName>
</protein>
<organism evidence="1 2">
    <name type="scientific">Rattus norvegicus</name>
    <name type="common">Rat</name>
    <dbReference type="NCBI Taxonomy" id="10116"/>
    <lineage>
        <taxon>Eukaryota</taxon>
        <taxon>Metazoa</taxon>
        <taxon>Chordata</taxon>
        <taxon>Craniata</taxon>
        <taxon>Vertebrata</taxon>
        <taxon>Euteleostomi</taxon>
        <taxon>Mammalia</taxon>
        <taxon>Eutheria</taxon>
        <taxon>Euarchontoglires</taxon>
        <taxon>Glires</taxon>
        <taxon>Rodentia</taxon>
        <taxon>Myomorpha</taxon>
        <taxon>Muroidea</taxon>
        <taxon>Muridae</taxon>
        <taxon>Murinae</taxon>
        <taxon>Rattus</taxon>
    </lineage>
</organism>
<name>A6IPL4_RAT</name>
<evidence type="ECO:0000313" key="2">
    <source>
        <dbReference type="Proteomes" id="UP000234681"/>
    </source>
</evidence>
<feature type="non-terminal residue" evidence="1">
    <location>
        <position position="1"/>
    </location>
</feature>
<evidence type="ECO:0000313" key="1">
    <source>
        <dbReference type="EMBL" id="EDL96149.1"/>
    </source>
</evidence>
<dbReference type="AlphaFoldDB" id="A6IPL4"/>
<gene>
    <name evidence="1" type="ORF">rCG_36342</name>
</gene>